<dbReference type="Proteomes" id="UP000235786">
    <property type="component" value="Unassembled WGS sequence"/>
</dbReference>
<proteinExistence type="predicted"/>
<sequence length="241" mass="27143">MATDTKISNVDKPQTSEIPDPKIFTEYLSEMKSRNHFSRNKDKTKASQHFTLASAPDVPVYAIKVRGITHGLPHIELHSGQDLNAPITAVGRICLRNHGFGLPIRLDELIRENAHVATKDGIGEELMTWENLNRVTRWSEKVYGFEWGVGSERKSYTWLRTKPMGMRNGLDMKELELRVGGREEAENGGECVAKWVKGKGFKTLKKGSLFVKKGGGDERWESVVMITFLMILEIFVRKGGG</sequence>
<evidence type="ECO:0000313" key="2">
    <source>
        <dbReference type="Proteomes" id="UP000235786"/>
    </source>
</evidence>
<evidence type="ECO:0000313" key="1">
    <source>
        <dbReference type="EMBL" id="PMD37640.1"/>
    </source>
</evidence>
<accession>A0A2J6RGL3</accession>
<keyword evidence="2" id="KW-1185">Reference proteome</keyword>
<dbReference type="AlphaFoldDB" id="A0A2J6RGL3"/>
<gene>
    <name evidence="1" type="ORF">L207DRAFT_514869</name>
</gene>
<dbReference type="EMBL" id="KZ613949">
    <property type="protein sequence ID" value="PMD37640.1"/>
    <property type="molecule type" value="Genomic_DNA"/>
</dbReference>
<name>A0A2J6RGL3_HYAVF</name>
<reference evidence="1 2" key="1">
    <citation type="submission" date="2016-04" db="EMBL/GenBank/DDBJ databases">
        <title>A degradative enzymes factory behind the ericoid mycorrhizal symbiosis.</title>
        <authorList>
            <consortium name="DOE Joint Genome Institute"/>
            <person name="Martino E."/>
            <person name="Morin E."/>
            <person name="Grelet G."/>
            <person name="Kuo A."/>
            <person name="Kohler A."/>
            <person name="Daghino S."/>
            <person name="Barry K."/>
            <person name="Choi C."/>
            <person name="Cichocki N."/>
            <person name="Clum A."/>
            <person name="Copeland A."/>
            <person name="Hainaut M."/>
            <person name="Haridas S."/>
            <person name="Labutti K."/>
            <person name="Lindquist E."/>
            <person name="Lipzen A."/>
            <person name="Khouja H.-R."/>
            <person name="Murat C."/>
            <person name="Ohm R."/>
            <person name="Olson A."/>
            <person name="Spatafora J."/>
            <person name="Veneault-Fourrey C."/>
            <person name="Henrissat B."/>
            <person name="Grigoriev I."/>
            <person name="Martin F."/>
            <person name="Perotto S."/>
        </authorList>
    </citation>
    <scope>NUCLEOTIDE SEQUENCE [LARGE SCALE GENOMIC DNA]</scope>
    <source>
        <strain evidence="1 2">F</strain>
    </source>
</reference>
<organism evidence="1 2">
    <name type="scientific">Hyaloscypha variabilis (strain UAMH 11265 / GT02V1 / F)</name>
    <name type="common">Meliniomyces variabilis</name>
    <dbReference type="NCBI Taxonomy" id="1149755"/>
    <lineage>
        <taxon>Eukaryota</taxon>
        <taxon>Fungi</taxon>
        <taxon>Dikarya</taxon>
        <taxon>Ascomycota</taxon>
        <taxon>Pezizomycotina</taxon>
        <taxon>Leotiomycetes</taxon>
        <taxon>Helotiales</taxon>
        <taxon>Hyaloscyphaceae</taxon>
        <taxon>Hyaloscypha</taxon>
        <taxon>Hyaloscypha variabilis</taxon>
    </lineage>
</organism>
<protein>
    <submittedName>
        <fullName evidence="1">Uncharacterized protein</fullName>
    </submittedName>
</protein>
<dbReference type="OrthoDB" id="3431997at2759"/>